<evidence type="ECO:0000313" key="12">
    <source>
        <dbReference type="EMBL" id="RLE50761.1"/>
    </source>
</evidence>
<name>A0A497EUW6_9CREN</name>
<evidence type="ECO:0000256" key="5">
    <source>
        <dbReference type="ARBA" id="ARBA00022727"/>
    </source>
</evidence>
<dbReference type="FunFam" id="3.40.50.300:FF:000225">
    <property type="entry name" value="Thymidylate kinase"/>
    <property type="match status" value="1"/>
</dbReference>
<dbReference type="InterPro" id="IPR027417">
    <property type="entry name" value="P-loop_NTPase"/>
</dbReference>
<dbReference type="HAMAP" id="MF_00165">
    <property type="entry name" value="Thymidylate_kinase"/>
    <property type="match status" value="1"/>
</dbReference>
<dbReference type="PROSITE" id="PS01331">
    <property type="entry name" value="THYMIDYLATE_KINASE"/>
    <property type="match status" value="1"/>
</dbReference>
<evidence type="ECO:0000256" key="6">
    <source>
        <dbReference type="ARBA" id="ARBA00022741"/>
    </source>
</evidence>
<dbReference type="GO" id="GO:0006227">
    <property type="term" value="P:dUDP biosynthetic process"/>
    <property type="evidence" value="ECO:0007669"/>
    <property type="project" value="TreeGrafter"/>
</dbReference>
<dbReference type="CDD" id="cd01672">
    <property type="entry name" value="TMPK"/>
    <property type="match status" value="1"/>
</dbReference>
<evidence type="ECO:0000256" key="3">
    <source>
        <dbReference type="ARBA" id="ARBA00013355"/>
    </source>
</evidence>
<comment type="catalytic activity">
    <reaction evidence="9 10">
        <text>dTMP + ATP = dTDP + ADP</text>
        <dbReference type="Rhea" id="RHEA:13517"/>
        <dbReference type="ChEBI" id="CHEBI:30616"/>
        <dbReference type="ChEBI" id="CHEBI:58369"/>
        <dbReference type="ChEBI" id="CHEBI:63528"/>
        <dbReference type="ChEBI" id="CHEBI:456216"/>
        <dbReference type="EC" id="2.7.4.9"/>
    </reaction>
</comment>
<sequence length="211" mass="23529">MTFSFRLRKNVAVNEVKKGVFIVIEGIDGAGSTTQTKLLVDWLKRKGIDAIATKEPTNGAIGQLIRKYLNNPLSSAVIDALLFAADRVEHVDNLIKPLIEQGKVVVSDRYVESSIAYQSCSGVDESWLMTINKFAIQPDLTVILDVDPFTALKRKGVLREKFEVEEFLSKVREKFLHRAKLMGYVVIDAGQTIEEVQAEIRTHVAKLLGIS</sequence>
<dbReference type="GO" id="GO:0005737">
    <property type="term" value="C:cytoplasm"/>
    <property type="evidence" value="ECO:0007669"/>
    <property type="project" value="TreeGrafter"/>
</dbReference>
<evidence type="ECO:0000256" key="1">
    <source>
        <dbReference type="ARBA" id="ARBA00009776"/>
    </source>
</evidence>
<evidence type="ECO:0000259" key="11">
    <source>
        <dbReference type="Pfam" id="PF02223"/>
    </source>
</evidence>
<dbReference type="SUPFAM" id="SSF52540">
    <property type="entry name" value="P-loop containing nucleoside triphosphate hydrolases"/>
    <property type="match status" value="1"/>
</dbReference>
<accession>A0A497EUW6</accession>
<dbReference type="Proteomes" id="UP000278475">
    <property type="component" value="Unassembled WGS sequence"/>
</dbReference>
<proteinExistence type="inferred from homology"/>
<evidence type="ECO:0000256" key="7">
    <source>
        <dbReference type="ARBA" id="ARBA00022777"/>
    </source>
</evidence>
<feature type="domain" description="Thymidylate kinase-like" evidence="11">
    <location>
        <begin position="24"/>
        <end position="200"/>
    </location>
</feature>
<comment type="caution">
    <text evidence="12">The sequence shown here is derived from an EMBL/GenBank/DDBJ whole genome shotgun (WGS) entry which is preliminary data.</text>
</comment>
<reference evidence="14 15" key="1">
    <citation type="submission" date="2018-06" db="EMBL/GenBank/DDBJ databases">
        <title>Extensive metabolic versatility and redundancy in microbially diverse, dynamic hydrothermal sediments.</title>
        <authorList>
            <person name="Dombrowski N."/>
            <person name="Teske A."/>
            <person name="Baker B.J."/>
        </authorList>
    </citation>
    <scope>NUCLEOTIDE SEQUENCE [LARGE SCALE GENOMIC DNA]</scope>
    <source>
        <strain evidence="13">B34_G17</strain>
        <strain evidence="12">B66_G16</strain>
    </source>
</reference>
<protein>
    <recommendedName>
        <fullName evidence="3 10">Probable thymidylate kinase</fullName>
        <ecNumber evidence="2 10">2.7.4.9</ecNumber>
    </recommendedName>
    <alternativeName>
        <fullName evidence="10">dTMP kinase</fullName>
    </alternativeName>
</protein>
<gene>
    <name evidence="10" type="primary">tmk</name>
    <name evidence="12" type="ORF">DRJ31_00095</name>
    <name evidence="13" type="ORF">DRJ33_00520</name>
</gene>
<dbReference type="InterPro" id="IPR039430">
    <property type="entry name" value="Thymidylate_kin-like_dom"/>
</dbReference>
<keyword evidence="8 10" id="KW-0067">ATP-binding</keyword>
<dbReference type="EC" id="2.7.4.9" evidence="2 10"/>
<dbReference type="EMBL" id="QMQX01000005">
    <property type="protein sequence ID" value="RLE53633.1"/>
    <property type="molecule type" value="Genomic_DNA"/>
</dbReference>
<dbReference type="EMBL" id="QMQV01000001">
    <property type="protein sequence ID" value="RLE50761.1"/>
    <property type="molecule type" value="Genomic_DNA"/>
</dbReference>
<dbReference type="Pfam" id="PF02223">
    <property type="entry name" value="Thymidylate_kin"/>
    <property type="match status" value="1"/>
</dbReference>
<keyword evidence="6 10" id="KW-0547">Nucleotide-binding</keyword>
<dbReference type="Gene3D" id="3.40.50.300">
    <property type="entry name" value="P-loop containing nucleotide triphosphate hydrolases"/>
    <property type="match status" value="1"/>
</dbReference>
<dbReference type="GO" id="GO:0006235">
    <property type="term" value="P:dTTP biosynthetic process"/>
    <property type="evidence" value="ECO:0007669"/>
    <property type="project" value="UniProtKB-UniRule"/>
</dbReference>
<evidence type="ECO:0000256" key="4">
    <source>
        <dbReference type="ARBA" id="ARBA00022679"/>
    </source>
</evidence>
<dbReference type="AlphaFoldDB" id="A0A497EUW6"/>
<evidence type="ECO:0000313" key="14">
    <source>
        <dbReference type="Proteomes" id="UP000272051"/>
    </source>
</evidence>
<keyword evidence="4 10" id="KW-0808">Transferase</keyword>
<dbReference type="GO" id="GO:0006233">
    <property type="term" value="P:dTDP biosynthetic process"/>
    <property type="evidence" value="ECO:0007669"/>
    <property type="project" value="InterPro"/>
</dbReference>
<dbReference type="PANTHER" id="PTHR10344:SF4">
    <property type="entry name" value="UMP-CMP KINASE 2, MITOCHONDRIAL"/>
    <property type="match status" value="1"/>
</dbReference>
<evidence type="ECO:0000256" key="9">
    <source>
        <dbReference type="ARBA" id="ARBA00048743"/>
    </source>
</evidence>
<evidence type="ECO:0000256" key="2">
    <source>
        <dbReference type="ARBA" id="ARBA00012980"/>
    </source>
</evidence>
<organism evidence="12 15">
    <name type="scientific">Thermoproteota archaeon</name>
    <dbReference type="NCBI Taxonomy" id="2056631"/>
    <lineage>
        <taxon>Archaea</taxon>
        <taxon>Thermoproteota</taxon>
    </lineage>
</organism>
<keyword evidence="7 10" id="KW-0418">Kinase</keyword>
<evidence type="ECO:0000313" key="13">
    <source>
        <dbReference type="EMBL" id="RLE53633.1"/>
    </source>
</evidence>
<dbReference type="Proteomes" id="UP000272051">
    <property type="component" value="Unassembled WGS sequence"/>
</dbReference>
<evidence type="ECO:0000313" key="15">
    <source>
        <dbReference type="Proteomes" id="UP000278475"/>
    </source>
</evidence>
<dbReference type="InterPro" id="IPR018095">
    <property type="entry name" value="Thymidylate_kin_CS"/>
</dbReference>
<dbReference type="GO" id="GO:0004798">
    <property type="term" value="F:dTMP kinase activity"/>
    <property type="evidence" value="ECO:0007669"/>
    <property type="project" value="UniProtKB-UniRule"/>
</dbReference>
<keyword evidence="5 10" id="KW-0545">Nucleotide biosynthesis</keyword>
<dbReference type="InterPro" id="IPR018094">
    <property type="entry name" value="Thymidylate_kinase"/>
</dbReference>
<dbReference type="PANTHER" id="PTHR10344">
    <property type="entry name" value="THYMIDYLATE KINASE"/>
    <property type="match status" value="1"/>
</dbReference>
<comment type="similarity">
    <text evidence="1 10">Belongs to the thymidylate kinase family.</text>
</comment>
<evidence type="ECO:0000256" key="8">
    <source>
        <dbReference type="ARBA" id="ARBA00022840"/>
    </source>
</evidence>
<dbReference type="NCBIfam" id="TIGR00041">
    <property type="entry name" value="DTMP_kinase"/>
    <property type="match status" value="1"/>
</dbReference>
<dbReference type="GO" id="GO:0005524">
    <property type="term" value="F:ATP binding"/>
    <property type="evidence" value="ECO:0007669"/>
    <property type="project" value="UniProtKB-UniRule"/>
</dbReference>
<comment type="caution">
    <text evidence="10">Lacks conserved residue(s) required for the propagation of feature annotation.</text>
</comment>
<evidence type="ECO:0000256" key="10">
    <source>
        <dbReference type="HAMAP-Rule" id="MF_00165"/>
    </source>
</evidence>